<proteinExistence type="predicted"/>
<dbReference type="Proteomes" id="UP000004348">
    <property type="component" value="Chromosome"/>
</dbReference>
<organism evidence="1">
    <name type="scientific">Candidatus Nitrosarchaeum limnium SFB1</name>
    <dbReference type="NCBI Taxonomy" id="886738"/>
    <lineage>
        <taxon>Archaea</taxon>
        <taxon>Nitrososphaerota</taxon>
        <taxon>Nitrososphaeria</taxon>
        <taxon>Nitrosopumilales</taxon>
        <taxon>Nitrosopumilaceae</taxon>
        <taxon>Nitrosarchaeum</taxon>
    </lineage>
</organism>
<name>F3KJB5_9ARCH</name>
<dbReference type="AlphaFoldDB" id="F3KJB5"/>
<dbReference type="HOGENOM" id="CLU_2856929_0_0_2"/>
<dbReference type="EMBL" id="AEGP01000029">
    <property type="protein sequence ID" value="EGG42393.1"/>
    <property type="molecule type" value="Genomic_DNA"/>
</dbReference>
<evidence type="ECO:0000313" key="1">
    <source>
        <dbReference type="EMBL" id="EGG42393.1"/>
    </source>
</evidence>
<dbReference type="STRING" id="886738.Nlim_0574"/>
<protein>
    <submittedName>
        <fullName evidence="1">Uncharacterized protein</fullName>
    </submittedName>
</protein>
<reference evidence="1" key="1">
    <citation type="journal article" date="2011" name="PLoS ONE">
        <title>Genome of a low-salinity ammonia-oxidizing archaeon determined by single-cell and metagenomic analysis.</title>
        <authorList>
            <person name="Blainey P.C."/>
            <person name="Mosier A.C."/>
            <person name="Potanina A."/>
            <person name="Francis C.A."/>
            <person name="Quake S.R."/>
        </authorList>
    </citation>
    <scope>NUCLEOTIDE SEQUENCE [LARGE SCALE GENOMIC DNA]</scope>
    <source>
        <strain evidence="1">SFB1</strain>
    </source>
</reference>
<comment type="caution">
    <text evidence="1">The sequence shown here is derived from an EMBL/GenBank/DDBJ whole genome shotgun (WGS) entry which is preliminary data.</text>
</comment>
<sequence>MSMQGSKSSLMQDLYFKKSPDVKSSVSEVECYICGKGIQDGCCITAKTLPYGTALFCDIHYALQ</sequence>
<accession>F3KJB5</accession>
<gene>
    <name evidence="1" type="ORF">Nlim_0574</name>
</gene>